<reference evidence="1" key="1">
    <citation type="submission" date="2021-02" db="EMBL/GenBank/DDBJ databases">
        <authorList>
            <consortium name="DOE Joint Genome Institute"/>
            <person name="Ahrendt S."/>
            <person name="Looney B.P."/>
            <person name="Miyauchi S."/>
            <person name="Morin E."/>
            <person name="Drula E."/>
            <person name="Courty P.E."/>
            <person name="Chicoki N."/>
            <person name="Fauchery L."/>
            <person name="Kohler A."/>
            <person name="Kuo A."/>
            <person name="Labutti K."/>
            <person name="Pangilinan J."/>
            <person name="Lipzen A."/>
            <person name="Riley R."/>
            <person name="Andreopoulos W."/>
            <person name="He G."/>
            <person name="Johnson J."/>
            <person name="Barry K.W."/>
            <person name="Grigoriev I.V."/>
            <person name="Nagy L."/>
            <person name="Hibbett D."/>
            <person name="Henrissat B."/>
            <person name="Matheny P.B."/>
            <person name="Labbe J."/>
            <person name="Martin F."/>
        </authorList>
    </citation>
    <scope>NUCLEOTIDE SEQUENCE</scope>
    <source>
        <strain evidence="1">FP105234-sp</strain>
    </source>
</reference>
<gene>
    <name evidence="1" type="ORF">FA95DRAFT_116947</name>
</gene>
<dbReference type="EMBL" id="MU275948">
    <property type="protein sequence ID" value="KAI0045582.1"/>
    <property type="molecule type" value="Genomic_DNA"/>
</dbReference>
<reference evidence="1" key="2">
    <citation type="journal article" date="2022" name="New Phytol.">
        <title>Evolutionary transition to the ectomycorrhizal habit in the genomes of a hyperdiverse lineage of mushroom-forming fungi.</title>
        <authorList>
            <person name="Looney B."/>
            <person name="Miyauchi S."/>
            <person name="Morin E."/>
            <person name="Drula E."/>
            <person name="Courty P.E."/>
            <person name="Kohler A."/>
            <person name="Kuo A."/>
            <person name="LaButti K."/>
            <person name="Pangilinan J."/>
            <person name="Lipzen A."/>
            <person name="Riley R."/>
            <person name="Andreopoulos W."/>
            <person name="He G."/>
            <person name="Johnson J."/>
            <person name="Nolan M."/>
            <person name="Tritt A."/>
            <person name="Barry K.W."/>
            <person name="Grigoriev I.V."/>
            <person name="Nagy L.G."/>
            <person name="Hibbett D."/>
            <person name="Henrissat B."/>
            <person name="Matheny P.B."/>
            <person name="Labbe J."/>
            <person name="Martin F.M."/>
        </authorList>
    </citation>
    <scope>NUCLEOTIDE SEQUENCE</scope>
    <source>
        <strain evidence="1">FP105234-sp</strain>
    </source>
</reference>
<sequence length="529" mass="59023">MHPELDGSFIAAARTAMMFQKAVDQAHRHREVGHCSTKIRLFRASNSNTHYFNEYEKPNKKYAVGWAYSVNGWPYQDDEGLKNDGDKEPLTRNEVLVDRLAHLAARMPVHASGTLDTPFTLEVSRPGCALTGAVQPTRSYCAPQSAEAQQLARLFANAAASAYGDMRDHETKPVDSTVRQAREISASEFTVAPALLERVCALWAGRLGPQNVRAEPDKIHLFAEGGPFDMQLDTPERGLVGTFLLGAGDSTGEESFELTAQREYSPSASRRWPLWDSDEEDDVMDQGAESHEVMEVDSNSKSKGGGGRHTFSAKPGHWVAFYPDVPRRVISVKSGYNAVVAFKIFQDDGRDQPETQADTATITGIRSITDALEAPLALILRRRYCLGPRWLSGFDTLLYTALTRRTDVNVHLIPIVIDFSASVELNYNFKPVRRSFGALVYPFTAEHIDYLAEARKTDPAKSTMPWLAGLEKTVQFLAMDFEGSTVQWSHKKWDDSFIRGDETQEYTEDSVYLSYALIIIPKAPREDAE</sequence>
<name>A0ACB8RNU1_9AGAM</name>
<dbReference type="Proteomes" id="UP000814033">
    <property type="component" value="Unassembled WGS sequence"/>
</dbReference>
<accession>A0ACB8RNU1</accession>
<evidence type="ECO:0000313" key="2">
    <source>
        <dbReference type="Proteomes" id="UP000814033"/>
    </source>
</evidence>
<evidence type="ECO:0000313" key="1">
    <source>
        <dbReference type="EMBL" id="KAI0045582.1"/>
    </source>
</evidence>
<keyword evidence="2" id="KW-1185">Reference proteome</keyword>
<proteinExistence type="predicted"/>
<protein>
    <submittedName>
        <fullName evidence="1">Uncharacterized protein</fullName>
    </submittedName>
</protein>
<comment type="caution">
    <text evidence="1">The sequence shown here is derived from an EMBL/GenBank/DDBJ whole genome shotgun (WGS) entry which is preliminary data.</text>
</comment>
<organism evidence="1 2">
    <name type="scientific">Auriscalpium vulgare</name>
    <dbReference type="NCBI Taxonomy" id="40419"/>
    <lineage>
        <taxon>Eukaryota</taxon>
        <taxon>Fungi</taxon>
        <taxon>Dikarya</taxon>
        <taxon>Basidiomycota</taxon>
        <taxon>Agaricomycotina</taxon>
        <taxon>Agaricomycetes</taxon>
        <taxon>Russulales</taxon>
        <taxon>Auriscalpiaceae</taxon>
        <taxon>Auriscalpium</taxon>
    </lineage>
</organism>